<dbReference type="PRINTS" id="PR00720">
    <property type="entry name" value="MAMMALPTPASE"/>
</dbReference>
<dbReference type="InterPro" id="IPR050438">
    <property type="entry name" value="LMW_PTPase"/>
</dbReference>
<dbReference type="EMBL" id="CAJVPK010001349">
    <property type="protein sequence ID" value="CAG8583050.1"/>
    <property type="molecule type" value="Genomic_DNA"/>
</dbReference>
<dbReference type="InterPro" id="IPR002115">
    <property type="entry name" value="Tyr_Pase_low_mol_wt_mml"/>
</dbReference>
<evidence type="ECO:0000313" key="7">
    <source>
        <dbReference type="EMBL" id="CAG8583050.1"/>
    </source>
</evidence>
<dbReference type="SMART" id="SM00226">
    <property type="entry name" value="LMWPc"/>
    <property type="match status" value="1"/>
</dbReference>
<dbReference type="PANTHER" id="PTHR11717:SF7">
    <property type="entry name" value="LOW MOLECULAR WEIGHT PHOSPHOTYROSINE PROTEIN PHOSPHATASE"/>
    <property type="match status" value="1"/>
</dbReference>
<evidence type="ECO:0000256" key="3">
    <source>
        <dbReference type="ARBA" id="ARBA00022490"/>
    </source>
</evidence>
<dbReference type="Gene3D" id="3.40.50.2300">
    <property type="match status" value="1"/>
</dbReference>
<keyword evidence="4" id="KW-0378">Hydrolase</keyword>
<dbReference type="PRINTS" id="PR00719">
    <property type="entry name" value="LMWPTPASE"/>
</dbReference>
<feature type="domain" description="Phosphotyrosine protein phosphatase I" evidence="6">
    <location>
        <begin position="1"/>
        <end position="136"/>
    </location>
</feature>
<dbReference type="InterPro" id="IPR036196">
    <property type="entry name" value="Ptyr_pPase_sf"/>
</dbReference>
<comment type="subcellular location">
    <subcellularLocation>
        <location evidence="1">Cytoplasm</location>
    </subcellularLocation>
</comment>
<dbReference type="OrthoDB" id="3388at2759"/>
<dbReference type="InterPro" id="IPR023485">
    <property type="entry name" value="Ptyr_pPase"/>
</dbReference>
<evidence type="ECO:0000256" key="5">
    <source>
        <dbReference type="ARBA" id="ARBA00022912"/>
    </source>
</evidence>
<keyword evidence="8" id="KW-1185">Reference proteome</keyword>
<reference evidence="7" key="1">
    <citation type="submission" date="2021-06" db="EMBL/GenBank/DDBJ databases">
        <authorList>
            <person name="Kallberg Y."/>
            <person name="Tangrot J."/>
            <person name="Rosling A."/>
        </authorList>
    </citation>
    <scope>NUCLEOTIDE SEQUENCE</scope>
    <source>
        <strain evidence="7">AZ414A</strain>
    </source>
</reference>
<evidence type="ECO:0000256" key="2">
    <source>
        <dbReference type="ARBA" id="ARBA00011063"/>
    </source>
</evidence>
<proteinExistence type="inferred from homology"/>
<name>A0A9N9C1A2_9GLOM</name>
<dbReference type="Pfam" id="PF01451">
    <property type="entry name" value="LMWPc"/>
    <property type="match status" value="1"/>
</dbReference>
<comment type="caution">
    <text evidence="7">The sequence shown here is derived from an EMBL/GenBank/DDBJ whole genome shotgun (WGS) entry which is preliminary data.</text>
</comment>
<evidence type="ECO:0000256" key="4">
    <source>
        <dbReference type="ARBA" id="ARBA00022801"/>
    </source>
</evidence>
<protein>
    <submittedName>
        <fullName evidence="7">2834_t:CDS:1</fullName>
    </submittedName>
</protein>
<dbReference type="GO" id="GO:0005737">
    <property type="term" value="C:cytoplasm"/>
    <property type="evidence" value="ECO:0007669"/>
    <property type="project" value="UniProtKB-SubCell"/>
</dbReference>
<comment type="similarity">
    <text evidence="2">Belongs to the low molecular weight phosphotyrosine protein phosphatase family.</text>
</comment>
<gene>
    <name evidence="7" type="ORF">DEBURN_LOCUS8667</name>
</gene>
<dbReference type="GO" id="GO:0004726">
    <property type="term" value="F:non-membrane spanning protein tyrosine phosphatase activity"/>
    <property type="evidence" value="ECO:0007669"/>
    <property type="project" value="InterPro"/>
</dbReference>
<keyword evidence="3" id="KW-0963">Cytoplasm</keyword>
<organism evidence="7 8">
    <name type="scientific">Diversispora eburnea</name>
    <dbReference type="NCBI Taxonomy" id="1213867"/>
    <lineage>
        <taxon>Eukaryota</taxon>
        <taxon>Fungi</taxon>
        <taxon>Fungi incertae sedis</taxon>
        <taxon>Mucoromycota</taxon>
        <taxon>Glomeromycotina</taxon>
        <taxon>Glomeromycetes</taxon>
        <taxon>Diversisporales</taxon>
        <taxon>Diversisporaceae</taxon>
        <taxon>Diversispora</taxon>
    </lineage>
</organism>
<dbReference type="PANTHER" id="PTHR11717">
    <property type="entry name" value="LOW MOLECULAR WEIGHT PROTEIN TYROSINE PHOSPHATASE"/>
    <property type="match status" value="1"/>
</dbReference>
<evidence type="ECO:0000256" key="1">
    <source>
        <dbReference type="ARBA" id="ARBA00004496"/>
    </source>
</evidence>
<dbReference type="AlphaFoldDB" id="A0A9N9C1A2"/>
<keyword evidence="5" id="KW-0904">Protein phosphatase</keyword>
<sequence>MAEAVFLNLINNKNLESRFKVDSAGLIGYHAGESPDERTVRTCLKHDVPIKHFARKIIKQDFLDFNYILCMDNSNLRELMKIQSKVKVNGPKAIVKLFGEYDPLGVKIIEGEYQKMSSSIYFVLIVTRCSEAFLQSLGIENELP</sequence>
<evidence type="ECO:0000259" key="6">
    <source>
        <dbReference type="SMART" id="SM00226"/>
    </source>
</evidence>
<dbReference type="SUPFAM" id="SSF52788">
    <property type="entry name" value="Phosphotyrosine protein phosphatases I"/>
    <property type="match status" value="1"/>
</dbReference>
<dbReference type="InterPro" id="IPR017867">
    <property type="entry name" value="Tyr_phospatase_low_mol_wt"/>
</dbReference>
<evidence type="ECO:0000313" key="8">
    <source>
        <dbReference type="Proteomes" id="UP000789706"/>
    </source>
</evidence>
<dbReference type="Proteomes" id="UP000789706">
    <property type="component" value="Unassembled WGS sequence"/>
</dbReference>
<accession>A0A9N9C1A2</accession>
<dbReference type="GO" id="GO:0003993">
    <property type="term" value="F:acid phosphatase activity"/>
    <property type="evidence" value="ECO:0007669"/>
    <property type="project" value="InterPro"/>
</dbReference>